<organism evidence="1 2">
    <name type="scientific">Cupriavidus neocaledonicus</name>
    <dbReference type="NCBI Taxonomy" id="1040979"/>
    <lineage>
        <taxon>Bacteria</taxon>
        <taxon>Pseudomonadati</taxon>
        <taxon>Pseudomonadota</taxon>
        <taxon>Betaproteobacteria</taxon>
        <taxon>Burkholderiales</taxon>
        <taxon>Burkholderiaceae</taxon>
        <taxon>Cupriavidus</taxon>
    </lineage>
</organism>
<accession>A0A375H8E5</accession>
<proteinExistence type="predicted"/>
<evidence type="ECO:0008006" key="3">
    <source>
        <dbReference type="Google" id="ProtNLM"/>
    </source>
</evidence>
<gene>
    <name evidence="1" type="ORF">CBM2607_12435</name>
</gene>
<evidence type="ECO:0000313" key="2">
    <source>
        <dbReference type="Proteomes" id="UP000255168"/>
    </source>
</evidence>
<sequence length="80" mass="8772">MDAKTFLAKFGTEEATRVALAAGTNYQYFSQIAYGHRRPSVGLADRLVTASGGRLSFESLMRAKRHKRDASDAEDHPKAA</sequence>
<dbReference type="AlphaFoldDB" id="A0A375H8E5"/>
<dbReference type="Proteomes" id="UP000255168">
    <property type="component" value="Chromosome I"/>
</dbReference>
<protein>
    <recommendedName>
        <fullName evidence="3">Transcriptional regulator</fullName>
    </recommendedName>
</protein>
<reference evidence="1 2" key="1">
    <citation type="submission" date="2018-01" db="EMBL/GenBank/DDBJ databases">
        <authorList>
            <person name="Clerissi C."/>
        </authorList>
    </citation>
    <scope>NUCLEOTIDE SEQUENCE [LARGE SCALE GENOMIC DNA]</scope>
    <source>
        <strain evidence="1">Cupriavidus taiwanensis STM 6160</strain>
    </source>
</reference>
<dbReference type="EMBL" id="LT984806">
    <property type="protein sequence ID" value="SPD47495.1"/>
    <property type="molecule type" value="Genomic_DNA"/>
</dbReference>
<name>A0A375H8E5_9BURK</name>
<evidence type="ECO:0000313" key="1">
    <source>
        <dbReference type="EMBL" id="SPD47495.1"/>
    </source>
</evidence>
<dbReference type="RefSeq" id="WP_115678406.1">
    <property type="nucleotide sequence ID" value="NZ_LT984806.1"/>
</dbReference>